<dbReference type="SUPFAM" id="SSF51556">
    <property type="entry name" value="Metallo-dependent hydrolases"/>
    <property type="match status" value="1"/>
</dbReference>
<dbReference type="InterPro" id="IPR032466">
    <property type="entry name" value="Metal_Hydrolase"/>
</dbReference>
<dbReference type="Pfam" id="PF01979">
    <property type="entry name" value="Amidohydro_1"/>
    <property type="match status" value="1"/>
</dbReference>
<feature type="domain" description="Amidohydrolase-related" evidence="1">
    <location>
        <begin position="324"/>
        <end position="468"/>
    </location>
</feature>
<proteinExistence type="predicted"/>
<evidence type="ECO:0000313" key="3">
    <source>
        <dbReference type="Proteomes" id="UP001501004"/>
    </source>
</evidence>
<accession>A0ABP7FGE3</accession>
<organism evidence="2 3">
    <name type="scientific">Leifsonella bigeumensis</name>
    <dbReference type="NCBI Taxonomy" id="433643"/>
    <lineage>
        <taxon>Bacteria</taxon>
        <taxon>Bacillati</taxon>
        <taxon>Actinomycetota</taxon>
        <taxon>Actinomycetes</taxon>
        <taxon>Micrococcales</taxon>
        <taxon>Microbacteriaceae</taxon>
        <taxon>Leifsonella</taxon>
    </lineage>
</organism>
<protein>
    <submittedName>
        <fullName evidence="2">Amidohydrolase family protein</fullName>
    </submittedName>
</protein>
<dbReference type="EMBL" id="BAABAE010000003">
    <property type="protein sequence ID" value="GAA3738949.1"/>
    <property type="molecule type" value="Genomic_DNA"/>
</dbReference>
<evidence type="ECO:0000313" key="2">
    <source>
        <dbReference type="EMBL" id="GAA3738949.1"/>
    </source>
</evidence>
<keyword evidence="3" id="KW-1185">Reference proteome</keyword>
<dbReference type="PANTHER" id="PTHR43668">
    <property type="entry name" value="ALLANTOINASE"/>
    <property type="match status" value="1"/>
</dbReference>
<dbReference type="Gene3D" id="3.20.20.140">
    <property type="entry name" value="Metal-dependent hydrolases"/>
    <property type="match status" value="1"/>
</dbReference>
<dbReference type="SUPFAM" id="SSF51338">
    <property type="entry name" value="Composite domain of metallo-dependent hydrolases"/>
    <property type="match status" value="1"/>
</dbReference>
<dbReference type="Proteomes" id="UP001501004">
    <property type="component" value="Unassembled WGS sequence"/>
</dbReference>
<dbReference type="InterPro" id="IPR050138">
    <property type="entry name" value="DHOase/Allantoinase_Hydrolase"/>
</dbReference>
<evidence type="ECO:0000259" key="1">
    <source>
        <dbReference type="Pfam" id="PF01979"/>
    </source>
</evidence>
<dbReference type="InterPro" id="IPR006680">
    <property type="entry name" value="Amidohydro-rel"/>
</dbReference>
<sequence>MSEFDLLIRNVRVVSPNSSDVIDADIAVQEGKIAAIAPGIDAGLATRVVDGGGKLAFPGAVDGHQHWGIYNPLAEDAVSESRASAQGGVTTGITYMRTGQYYLNQGGPYAQFLPKVLEACEGKSYIDYAFHVAPMMKEHIDELPLIAKDFGITSFKIFMFYGGFGLHGASSSQREFLMIPDGESYDIAHFEFVMRGVQRLREQFPEYADEISLSLHCETAEIMRAYTAMVQNEGKLTGLEAYSAARPPHSEGLAISIASYLAHETALPTINLLHLSSAKALEAAMTMAKAFPHIDFRREVTIGHLLADFHTAANLGGKVNPPLRSAEDVEALWGHLIAGDIDWVVSDHACCKDEMKFGHEDRDDVFAAKSGFGGAEYLLPGLVGAGLKRGLSLQRIAQLVSWNPAQRYGLHDKGDLAVGFDADVVLVDPNHSQVIHAKDSESTQEYTPFEGFTLDATVTDTFVRGNQVLAGGQVTGTAEGAYIPRGPRR</sequence>
<comment type="caution">
    <text evidence="2">The sequence shown here is derived from an EMBL/GenBank/DDBJ whole genome shotgun (WGS) entry which is preliminary data.</text>
</comment>
<dbReference type="Gene3D" id="2.30.40.10">
    <property type="entry name" value="Urease, subunit C, domain 1"/>
    <property type="match status" value="1"/>
</dbReference>
<dbReference type="PANTHER" id="PTHR43668:SF2">
    <property type="entry name" value="ALLANTOINASE"/>
    <property type="match status" value="1"/>
</dbReference>
<gene>
    <name evidence="2" type="ORF">GCM10022239_13110</name>
</gene>
<reference evidence="3" key="1">
    <citation type="journal article" date="2019" name="Int. J. Syst. Evol. Microbiol.">
        <title>The Global Catalogue of Microorganisms (GCM) 10K type strain sequencing project: providing services to taxonomists for standard genome sequencing and annotation.</title>
        <authorList>
            <consortium name="The Broad Institute Genomics Platform"/>
            <consortium name="The Broad Institute Genome Sequencing Center for Infectious Disease"/>
            <person name="Wu L."/>
            <person name="Ma J."/>
        </authorList>
    </citation>
    <scope>NUCLEOTIDE SEQUENCE [LARGE SCALE GENOMIC DNA]</scope>
    <source>
        <strain evidence="3">JCM 16949</strain>
    </source>
</reference>
<dbReference type="RefSeq" id="WP_344754958.1">
    <property type="nucleotide sequence ID" value="NZ_BAABAE010000003.1"/>
</dbReference>
<dbReference type="InterPro" id="IPR011059">
    <property type="entry name" value="Metal-dep_hydrolase_composite"/>
</dbReference>
<name>A0ABP7FGE3_9MICO</name>